<dbReference type="Gene3D" id="1.25.40.10">
    <property type="entry name" value="Tetratricopeptide repeat domain"/>
    <property type="match status" value="5"/>
</dbReference>
<reference evidence="5" key="1">
    <citation type="journal article" date="2019" name="Curr. Biol.">
        <title>Genome Sequence of Striga asiatica Provides Insight into the Evolution of Plant Parasitism.</title>
        <authorList>
            <person name="Yoshida S."/>
            <person name="Kim S."/>
            <person name="Wafula E.K."/>
            <person name="Tanskanen J."/>
            <person name="Kim Y.M."/>
            <person name="Honaas L."/>
            <person name="Yang Z."/>
            <person name="Spallek T."/>
            <person name="Conn C.E."/>
            <person name="Ichihashi Y."/>
            <person name="Cheong K."/>
            <person name="Cui S."/>
            <person name="Der J.P."/>
            <person name="Gundlach H."/>
            <person name="Jiao Y."/>
            <person name="Hori C."/>
            <person name="Ishida J.K."/>
            <person name="Kasahara H."/>
            <person name="Kiba T."/>
            <person name="Kim M.S."/>
            <person name="Koo N."/>
            <person name="Laohavisit A."/>
            <person name="Lee Y.H."/>
            <person name="Lumba S."/>
            <person name="McCourt P."/>
            <person name="Mortimer J.C."/>
            <person name="Mutuku J.M."/>
            <person name="Nomura T."/>
            <person name="Sasaki-Sekimoto Y."/>
            <person name="Seto Y."/>
            <person name="Wang Y."/>
            <person name="Wakatake T."/>
            <person name="Sakakibara H."/>
            <person name="Demura T."/>
            <person name="Yamaguchi S."/>
            <person name="Yoneyama K."/>
            <person name="Manabe R.I."/>
            <person name="Nelson D.C."/>
            <person name="Schulman A.H."/>
            <person name="Timko M.P."/>
            <person name="dePamphilis C.W."/>
            <person name="Choi D."/>
            <person name="Shirasu K."/>
        </authorList>
    </citation>
    <scope>NUCLEOTIDE SEQUENCE [LARGE SCALE GENOMIC DNA]</scope>
    <source>
        <strain evidence="5">cv. UVA1</strain>
    </source>
</reference>
<evidence type="ECO:0000313" key="4">
    <source>
        <dbReference type="EMBL" id="GER52752.1"/>
    </source>
</evidence>
<feature type="region of interest" description="Disordered" evidence="3">
    <location>
        <begin position="15"/>
        <end position="49"/>
    </location>
</feature>
<protein>
    <submittedName>
        <fullName evidence="4">Pentatricopeptide repeat-containing protein</fullName>
    </submittedName>
</protein>
<gene>
    <name evidence="4" type="ORF">STAS_30231</name>
</gene>
<accession>A0A5A7R5R6</accession>
<dbReference type="AlphaFoldDB" id="A0A5A7R5R6"/>
<organism evidence="4 5">
    <name type="scientific">Striga asiatica</name>
    <name type="common">Asiatic witchweed</name>
    <name type="synonym">Buchnera asiatica</name>
    <dbReference type="NCBI Taxonomy" id="4170"/>
    <lineage>
        <taxon>Eukaryota</taxon>
        <taxon>Viridiplantae</taxon>
        <taxon>Streptophyta</taxon>
        <taxon>Embryophyta</taxon>
        <taxon>Tracheophyta</taxon>
        <taxon>Spermatophyta</taxon>
        <taxon>Magnoliopsida</taxon>
        <taxon>eudicotyledons</taxon>
        <taxon>Gunneridae</taxon>
        <taxon>Pentapetalae</taxon>
        <taxon>asterids</taxon>
        <taxon>lamiids</taxon>
        <taxon>Lamiales</taxon>
        <taxon>Orobanchaceae</taxon>
        <taxon>Buchnereae</taxon>
        <taxon>Striga</taxon>
    </lineage>
</organism>
<feature type="repeat" description="PPR" evidence="2">
    <location>
        <begin position="149"/>
        <end position="184"/>
    </location>
</feature>
<feature type="repeat" description="PPR" evidence="2">
    <location>
        <begin position="464"/>
        <end position="498"/>
    </location>
</feature>
<dbReference type="Pfam" id="PF13041">
    <property type="entry name" value="PPR_2"/>
    <property type="match status" value="4"/>
</dbReference>
<dbReference type="Pfam" id="PF12854">
    <property type="entry name" value="PPR_1"/>
    <property type="match status" value="1"/>
</dbReference>
<dbReference type="Proteomes" id="UP000325081">
    <property type="component" value="Unassembled WGS sequence"/>
</dbReference>
<keyword evidence="5" id="KW-1185">Reference proteome</keyword>
<dbReference type="PANTHER" id="PTHR47932:SF74">
    <property type="entry name" value="BOX HELICASE FAMILY PROTEIN, PUTATIVE, EXPRESSED-RELATED"/>
    <property type="match status" value="1"/>
</dbReference>
<name>A0A5A7R5R6_STRAF</name>
<feature type="repeat" description="PPR" evidence="2">
    <location>
        <begin position="255"/>
        <end position="289"/>
    </location>
</feature>
<feature type="compositionally biased region" description="Polar residues" evidence="3">
    <location>
        <begin position="23"/>
        <end position="36"/>
    </location>
</feature>
<evidence type="ECO:0000256" key="3">
    <source>
        <dbReference type="SAM" id="MobiDB-lite"/>
    </source>
</evidence>
<dbReference type="InterPro" id="IPR011990">
    <property type="entry name" value="TPR-like_helical_dom_sf"/>
</dbReference>
<dbReference type="PROSITE" id="PS51375">
    <property type="entry name" value="PPR"/>
    <property type="match status" value="6"/>
</dbReference>
<feature type="repeat" description="PPR" evidence="2">
    <location>
        <begin position="114"/>
        <end position="148"/>
    </location>
</feature>
<dbReference type="GO" id="GO:0003729">
    <property type="term" value="F:mRNA binding"/>
    <property type="evidence" value="ECO:0007669"/>
    <property type="project" value="TreeGrafter"/>
</dbReference>
<feature type="repeat" description="PPR" evidence="2">
    <location>
        <begin position="220"/>
        <end position="254"/>
    </location>
</feature>
<dbReference type="Pfam" id="PF01535">
    <property type="entry name" value="PPR"/>
    <property type="match status" value="1"/>
</dbReference>
<dbReference type="NCBIfam" id="TIGR00756">
    <property type="entry name" value="PPR"/>
    <property type="match status" value="8"/>
</dbReference>
<evidence type="ECO:0000313" key="5">
    <source>
        <dbReference type="Proteomes" id="UP000325081"/>
    </source>
</evidence>
<keyword evidence="1" id="KW-0677">Repeat</keyword>
<evidence type="ECO:0000256" key="2">
    <source>
        <dbReference type="PROSITE-ProRule" id="PRU00708"/>
    </source>
</evidence>
<sequence>MAILYHSPASSRFLGGPPKFSPPTANKAFSSRTLSTARDPPFTLPNWRSARKDPKTQELKLIDAFFYLEHMVAKGHRPDPASATQLLYDLCKSNKSFKAIRVMEMLVRSGSIPDAASYTFLVSSLCRRGNVGHAMQLLATMEAHGYPTDMRTYNSLLRGLSMNHDLDKLLSFVEKSIQNGGLVPNAFTFSILIKAACKERGADAAMNLLNALTPLWGVPNLASYNVILKGLCSEGRIGEAINLFRSLPAMGFSPNVISYNILLKTLCYGQRWEEANELLMEMDGGDRAPSLVTYNILIGSLATHGLTDWALEVVDQLFSDGRFNPDADSYNPILARLCKERRVDSVSKCLDEMKSRNCIPNETTYCSIATLCDEGMADEAFSIFRTLGEGRSGGFYREVVSVLCGKKKTRAALELLVQMVTSADEGFEFEFESCTYSSVIRGLCLEGMVEAAVGVVREMDDVADVNNYNTVLVGLCKRGRTEVGLEVVIEMVGKGRMPSEATYAILVEGLVREGEKGLAAGLLKELSEREVVGKSTAERLTMQHDLDLTR</sequence>
<proteinExistence type="predicted"/>
<feature type="repeat" description="PPR" evidence="2">
    <location>
        <begin position="326"/>
        <end position="360"/>
    </location>
</feature>
<dbReference type="InterPro" id="IPR002885">
    <property type="entry name" value="PPR_rpt"/>
</dbReference>
<dbReference type="OrthoDB" id="185373at2759"/>
<comment type="caution">
    <text evidence="4">The sequence shown here is derived from an EMBL/GenBank/DDBJ whole genome shotgun (WGS) entry which is preliminary data.</text>
</comment>
<dbReference type="PANTHER" id="PTHR47932">
    <property type="entry name" value="ATPASE EXPRESSION PROTEIN 3"/>
    <property type="match status" value="1"/>
</dbReference>
<evidence type="ECO:0000256" key="1">
    <source>
        <dbReference type="ARBA" id="ARBA00022737"/>
    </source>
</evidence>
<dbReference type="EMBL" id="BKCP01010514">
    <property type="protein sequence ID" value="GER52752.1"/>
    <property type="molecule type" value="Genomic_DNA"/>
</dbReference>